<accession>A0A8D8JHV6</accession>
<organism evidence="1">
    <name type="scientific">Culex pipiens</name>
    <name type="common">House mosquito</name>
    <dbReference type="NCBI Taxonomy" id="7175"/>
    <lineage>
        <taxon>Eukaryota</taxon>
        <taxon>Metazoa</taxon>
        <taxon>Ecdysozoa</taxon>
        <taxon>Arthropoda</taxon>
        <taxon>Hexapoda</taxon>
        <taxon>Insecta</taxon>
        <taxon>Pterygota</taxon>
        <taxon>Neoptera</taxon>
        <taxon>Endopterygota</taxon>
        <taxon>Diptera</taxon>
        <taxon>Nematocera</taxon>
        <taxon>Culicoidea</taxon>
        <taxon>Culicidae</taxon>
        <taxon>Culicinae</taxon>
        <taxon>Culicini</taxon>
        <taxon>Culex</taxon>
        <taxon>Culex</taxon>
    </lineage>
</organism>
<dbReference type="InterPro" id="IPR041653">
    <property type="entry name" value="Importin_rep_4"/>
</dbReference>
<protein>
    <submittedName>
        <fullName evidence="1">(northern house mosquito) hypothetical protein</fullName>
    </submittedName>
</protein>
<dbReference type="EMBL" id="HBUE01181999">
    <property type="protein sequence ID" value="CAG6520882.1"/>
    <property type="molecule type" value="Transcribed_RNA"/>
</dbReference>
<proteinExistence type="predicted"/>
<dbReference type="GO" id="GO:0005634">
    <property type="term" value="C:nucleus"/>
    <property type="evidence" value="ECO:0007669"/>
    <property type="project" value="UniProtKB-SubCell"/>
</dbReference>
<dbReference type="Pfam" id="PF18808">
    <property type="entry name" value="Importin_rep_4"/>
    <property type="match status" value="1"/>
</dbReference>
<name>A0A8D8JHV6_CULPI</name>
<dbReference type="EMBL" id="HBUE01287618">
    <property type="protein sequence ID" value="CAG6572452.1"/>
    <property type="molecule type" value="Transcribed_RNA"/>
</dbReference>
<dbReference type="EMBL" id="HBUE01287614">
    <property type="protein sequence ID" value="CAG6572449.1"/>
    <property type="molecule type" value="Transcribed_RNA"/>
</dbReference>
<reference evidence="1" key="1">
    <citation type="submission" date="2021-05" db="EMBL/GenBank/DDBJ databases">
        <authorList>
            <person name="Alioto T."/>
            <person name="Alioto T."/>
            <person name="Gomez Garrido J."/>
        </authorList>
    </citation>
    <scope>NUCLEOTIDE SEQUENCE</scope>
</reference>
<evidence type="ECO:0000313" key="1">
    <source>
        <dbReference type="EMBL" id="CAG6572449.1"/>
    </source>
</evidence>
<dbReference type="AlphaFoldDB" id="A0A8D8JHV6"/>
<sequence length="172" mass="19822">MRVLRTSSCRNRRCEPAVRSGDALFLFCCTTRKMQLEPDVEDNWRLLENALAMVRKLAEKQVPSFVPLVLQRMTGLDDDEEWCVSYEIEDGPAGQRRGAGQREPAELRKPHSRTRGAFLLQLSAPGQVDSSCRSRWYGSGVDRRRFRRQVRHYTVKGLANSHRQYAVRLALD</sequence>
<dbReference type="EMBL" id="HBUE01134843">
    <property type="protein sequence ID" value="CAG6498245.1"/>
    <property type="molecule type" value="Transcribed_RNA"/>
</dbReference>
<dbReference type="EMBL" id="HBUE01182003">
    <property type="protein sequence ID" value="CAG6520885.1"/>
    <property type="molecule type" value="Transcribed_RNA"/>
</dbReference>